<dbReference type="CDD" id="cd04301">
    <property type="entry name" value="NAT_SF"/>
    <property type="match status" value="1"/>
</dbReference>
<dbReference type="PANTHER" id="PTHR43617:SF2">
    <property type="entry name" value="UPF0039 PROTEIN SLL0451"/>
    <property type="match status" value="1"/>
</dbReference>
<dbReference type="InterPro" id="IPR000182">
    <property type="entry name" value="GNAT_dom"/>
</dbReference>
<dbReference type="Proteomes" id="UP001231915">
    <property type="component" value="Unassembled WGS sequence"/>
</dbReference>
<dbReference type="PROSITE" id="PS51186">
    <property type="entry name" value="GNAT"/>
    <property type="match status" value="1"/>
</dbReference>
<feature type="domain" description="N-acetyltransferase" evidence="1">
    <location>
        <begin position="3"/>
        <end position="156"/>
    </location>
</feature>
<dbReference type="RefSeq" id="WP_284137142.1">
    <property type="nucleotide sequence ID" value="NZ_JASJUT010000003.1"/>
</dbReference>
<name>A0ABT7EK59_9GAMM</name>
<keyword evidence="3" id="KW-1185">Reference proteome</keyword>
<dbReference type="EMBL" id="JASJUT010000003">
    <property type="protein sequence ID" value="MDK2595437.1"/>
    <property type="molecule type" value="Genomic_DNA"/>
</dbReference>
<dbReference type="Gene3D" id="3.40.630.30">
    <property type="match status" value="1"/>
</dbReference>
<dbReference type="InterPro" id="IPR050276">
    <property type="entry name" value="MshD_Acetyltransferase"/>
</dbReference>
<dbReference type="GO" id="GO:0016746">
    <property type="term" value="F:acyltransferase activity"/>
    <property type="evidence" value="ECO:0007669"/>
    <property type="project" value="UniProtKB-KW"/>
</dbReference>
<proteinExistence type="predicted"/>
<sequence length="168" mass="18295">MNVYIRDEQPHDAEHIESLTQAAFSEVTYSNQCEHFVIRALRQANALTISLVAEYEGAVIGYVAISPVVLSDNQNGWFGLGPVAVSPAQQGQGIGSLLINKALEVLKHTHAKGCVVLGDPAYYSRFGFVTNEKLVLADVPPEYFQVCAFTEYVPTAVVTYHNAFSATS</sequence>
<evidence type="ECO:0000313" key="2">
    <source>
        <dbReference type="EMBL" id="MDK2595437.1"/>
    </source>
</evidence>
<dbReference type="Pfam" id="PF00583">
    <property type="entry name" value="Acetyltransf_1"/>
    <property type="match status" value="1"/>
</dbReference>
<accession>A0ABT7EK59</accession>
<dbReference type="InterPro" id="IPR016181">
    <property type="entry name" value="Acyl_CoA_acyltransferase"/>
</dbReference>
<dbReference type="SUPFAM" id="SSF55729">
    <property type="entry name" value="Acyl-CoA N-acyltransferases (Nat)"/>
    <property type="match status" value="1"/>
</dbReference>
<dbReference type="PANTHER" id="PTHR43617">
    <property type="entry name" value="L-AMINO ACID N-ACETYLTRANSFERASE"/>
    <property type="match status" value="1"/>
</dbReference>
<comment type="caution">
    <text evidence="2">The sequence shown here is derived from an EMBL/GenBank/DDBJ whole genome shotgun (WGS) entry which is preliminary data.</text>
</comment>
<organism evidence="2 3">
    <name type="scientific">Pseudoalteromonas obscura</name>
    <dbReference type="NCBI Taxonomy" id="3048491"/>
    <lineage>
        <taxon>Bacteria</taxon>
        <taxon>Pseudomonadati</taxon>
        <taxon>Pseudomonadota</taxon>
        <taxon>Gammaproteobacteria</taxon>
        <taxon>Alteromonadales</taxon>
        <taxon>Pseudoalteromonadaceae</taxon>
        <taxon>Pseudoalteromonas</taxon>
    </lineage>
</organism>
<gene>
    <name evidence="2" type="ORF">QNM18_10315</name>
</gene>
<reference evidence="2 3" key="1">
    <citation type="submission" date="2023-05" db="EMBL/GenBank/DDBJ databases">
        <title>Pseudoalteromonas ardens sp. nov., Pseudoalteromonas obscura sp. nov., and Pseudoalteromonas umbrosa sp. nov., isolated from the coral Montipora capitata.</title>
        <authorList>
            <person name="Thomas E.M."/>
            <person name="Smith E.M."/>
            <person name="Papke E."/>
            <person name="Shlafstein M.D."/>
            <person name="Oline D.K."/>
            <person name="Videau P."/>
            <person name="Saw J.H."/>
            <person name="Strangman W.K."/>
            <person name="Ushijima B."/>
        </authorList>
    </citation>
    <scope>NUCLEOTIDE SEQUENCE [LARGE SCALE GENOMIC DNA]</scope>
    <source>
        <strain evidence="2 3">P94</strain>
    </source>
</reference>
<protein>
    <submittedName>
        <fullName evidence="2">N-acetyltransferase</fullName>
        <ecNumber evidence="2">2.3.1.-</ecNumber>
    </submittedName>
</protein>
<keyword evidence="2" id="KW-0808">Transferase</keyword>
<evidence type="ECO:0000259" key="1">
    <source>
        <dbReference type="PROSITE" id="PS51186"/>
    </source>
</evidence>
<dbReference type="EC" id="2.3.1.-" evidence="2"/>
<keyword evidence="2" id="KW-0012">Acyltransferase</keyword>
<evidence type="ECO:0000313" key="3">
    <source>
        <dbReference type="Proteomes" id="UP001231915"/>
    </source>
</evidence>